<dbReference type="Proteomes" id="UP000077069">
    <property type="component" value="Unassembled WGS sequence"/>
</dbReference>
<dbReference type="AlphaFoldDB" id="A0A177C3A2"/>
<evidence type="ECO:0000313" key="1">
    <source>
        <dbReference type="EMBL" id="OAG01268.1"/>
    </source>
</evidence>
<keyword evidence="2" id="KW-1185">Reference proteome</keyword>
<dbReference type="EMBL" id="KV441558">
    <property type="protein sequence ID" value="OAG01268.1"/>
    <property type="molecule type" value="Genomic_DNA"/>
</dbReference>
<dbReference type="GeneID" id="28769245"/>
<proteinExistence type="predicted"/>
<accession>A0A177C3A2</accession>
<organism evidence="1 2">
    <name type="scientific">Paraphaeosphaeria sporulosa</name>
    <dbReference type="NCBI Taxonomy" id="1460663"/>
    <lineage>
        <taxon>Eukaryota</taxon>
        <taxon>Fungi</taxon>
        <taxon>Dikarya</taxon>
        <taxon>Ascomycota</taxon>
        <taxon>Pezizomycotina</taxon>
        <taxon>Dothideomycetes</taxon>
        <taxon>Pleosporomycetidae</taxon>
        <taxon>Pleosporales</taxon>
        <taxon>Massarineae</taxon>
        <taxon>Didymosphaeriaceae</taxon>
        <taxon>Paraphaeosphaeria</taxon>
    </lineage>
</organism>
<sequence length="81" mass="8786">MSHARFHQAILHLGLRSCTRSQGNLACSILPALATVAVKITSPEYETRPVQEIEAPRLGSASKVLFLNAEVRLDGANVGRF</sequence>
<protein>
    <submittedName>
        <fullName evidence="1">Uncharacterized protein</fullName>
    </submittedName>
</protein>
<name>A0A177C3A2_9PLEO</name>
<dbReference type="RefSeq" id="XP_018031633.1">
    <property type="nucleotide sequence ID" value="XM_018185759.1"/>
</dbReference>
<evidence type="ECO:0000313" key="2">
    <source>
        <dbReference type="Proteomes" id="UP000077069"/>
    </source>
</evidence>
<dbReference type="InParanoid" id="A0A177C3A2"/>
<dbReference type="OrthoDB" id="10405866at2759"/>
<reference evidence="1 2" key="1">
    <citation type="submission" date="2016-05" db="EMBL/GenBank/DDBJ databases">
        <title>Comparative analysis of secretome profiles of manganese(II)-oxidizing ascomycete fungi.</title>
        <authorList>
            <consortium name="DOE Joint Genome Institute"/>
            <person name="Zeiner C.A."/>
            <person name="Purvine S.O."/>
            <person name="Zink E.M."/>
            <person name="Wu S."/>
            <person name="Pasa-Tolic L."/>
            <person name="Chaput D.L."/>
            <person name="Haridas S."/>
            <person name="Grigoriev I.V."/>
            <person name="Santelli C.M."/>
            <person name="Hansel C.M."/>
        </authorList>
    </citation>
    <scope>NUCLEOTIDE SEQUENCE [LARGE SCALE GENOMIC DNA]</scope>
    <source>
        <strain evidence="1 2">AP3s5-JAC2a</strain>
    </source>
</reference>
<gene>
    <name evidence="1" type="ORF">CC84DRAFT_281285</name>
</gene>